<dbReference type="AlphaFoldDB" id="A0ABD0VND9"/>
<evidence type="ECO:0000313" key="2">
    <source>
        <dbReference type="Proteomes" id="UP001552299"/>
    </source>
</evidence>
<proteinExistence type="predicted"/>
<organism evidence="1 2">
    <name type="scientific">Dendrobium thyrsiflorum</name>
    <name type="common">Pinecone-like raceme dendrobium</name>
    <name type="synonym">Orchid</name>
    <dbReference type="NCBI Taxonomy" id="117978"/>
    <lineage>
        <taxon>Eukaryota</taxon>
        <taxon>Viridiplantae</taxon>
        <taxon>Streptophyta</taxon>
        <taxon>Embryophyta</taxon>
        <taxon>Tracheophyta</taxon>
        <taxon>Spermatophyta</taxon>
        <taxon>Magnoliopsida</taxon>
        <taxon>Liliopsida</taxon>
        <taxon>Asparagales</taxon>
        <taxon>Orchidaceae</taxon>
        <taxon>Epidendroideae</taxon>
        <taxon>Malaxideae</taxon>
        <taxon>Dendrobiinae</taxon>
        <taxon>Dendrobium</taxon>
    </lineage>
</organism>
<reference evidence="1 2" key="1">
    <citation type="journal article" date="2024" name="Plant Biotechnol. J.">
        <title>Dendrobium thyrsiflorum genome and its molecular insights into genes involved in important horticultural traits.</title>
        <authorList>
            <person name="Chen B."/>
            <person name="Wang J.Y."/>
            <person name="Zheng P.J."/>
            <person name="Li K.L."/>
            <person name="Liang Y.M."/>
            <person name="Chen X.F."/>
            <person name="Zhang C."/>
            <person name="Zhao X."/>
            <person name="He X."/>
            <person name="Zhang G.Q."/>
            <person name="Liu Z.J."/>
            <person name="Xu Q."/>
        </authorList>
    </citation>
    <scope>NUCLEOTIDE SEQUENCE [LARGE SCALE GENOMIC DNA]</scope>
    <source>
        <strain evidence="1">GZMU011</strain>
    </source>
</reference>
<evidence type="ECO:0000313" key="1">
    <source>
        <dbReference type="EMBL" id="KAL0926281.1"/>
    </source>
</evidence>
<name>A0ABD0VND9_DENTH</name>
<protein>
    <submittedName>
        <fullName evidence="1">Uncharacterized protein</fullName>
    </submittedName>
</protein>
<comment type="caution">
    <text evidence="1">The sequence shown here is derived from an EMBL/GenBank/DDBJ whole genome shotgun (WGS) entry which is preliminary data.</text>
</comment>
<gene>
    <name evidence="1" type="ORF">M5K25_002498</name>
</gene>
<accession>A0ABD0VND9</accession>
<keyword evidence="2" id="KW-1185">Reference proteome</keyword>
<dbReference type="EMBL" id="JANQDX010000003">
    <property type="protein sequence ID" value="KAL0926281.1"/>
    <property type="molecule type" value="Genomic_DNA"/>
</dbReference>
<sequence>MAKSSIKGHVPCSYWQEITRSGDNRGEQRDTRDFDRVGRDTRYLSGILAETPRFRGQHCVMDS</sequence>
<dbReference type="Proteomes" id="UP001552299">
    <property type="component" value="Unassembled WGS sequence"/>
</dbReference>